<dbReference type="GO" id="GO:0016787">
    <property type="term" value="F:hydrolase activity"/>
    <property type="evidence" value="ECO:0007669"/>
    <property type="project" value="UniProtKB-KW"/>
</dbReference>
<dbReference type="SUPFAM" id="SSF52151">
    <property type="entry name" value="FabD/lysophospholipase-like"/>
    <property type="match status" value="1"/>
</dbReference>
<evidence type="ECO:0000256" key="1">
    <source>
        <dbReference type="ARBA" id="ARBA00022801"/>
    </source>
</evidence>
<accession>A0A3B1AGL0</accession>
<feature type="region of interest" description="Disordered" evidence="4">
    <location>
        <begin position="1"/>
        <end position="22"/>
    </location>
</feature>
<dbReference type="Pfam" id="PF01734">
    <property type="entry name" value="Patatin"/>
    <property type="match status" value="1"/>
</dbReference>
<dbReference type="PROSITE" id="PS51635">
    <property type="entry name" value="PNPLA"/>
    <property type="match status" value="1"/>
</dbReference>
<dbReference type="Gene3D" id="3.40.1090.10">
    <property type="entry name" value="Cytosolic phospholipase A2 catalytic domain"/>
    <property type="match status" value="2"/>
</dbReference>
<gene>
    <name evidence="6" type="ORF">MNBD_GAMMA23-2354</name>
</gene>
<sequence>MDVENISSKNNQSTANTTNRTPKVGLVMMGGGARAAYQVGVLKGVAQLVKKGEPSPFKIISGISAGAINAAALASAAHNYQKAVFRLLTIWGNFHCDQIFYTSAGGIIKTGAQWFIGMMLARFAKNKPLCLLDRAPLHELLSNYLHTRGIQRNIDNGHLHAVSVTASGYSSGQNVTFFQGNPKIESWKRARRIGCREKINVDHLMASSAIPFIFSPQKINREFFGDGSIRLIAPLSASLHLGADRLMIIGNRKEDDDSIQRINQEHSPSFAEIASHVLNSIFLDSLEADLERLTRINHTVSKIPDHAIIENNIPLRNVDTLMISPSEDIGKLAAPYANDMPASIRMLLRGIGAMRTEGSSLMSYLLFEKGYCRDLIELGFEDTIAKKDEIKEFLML</sequence>
<reference evidence="6" key="1">
    <citation type="submission" date="2018-06" db="EMBL/GenBank/DDBJ databases">
        <authorList>
            <person name="Zhirakovskaya E."/>
        </authorList>
    </citation>
    <scope>NUCLEOTIDE SEQUENCE</scope>
</reference>
<keyword evidence="1" id="KW-0378">Hydrolase</keyword>
<dbReference type="AlphaFoldDB" id="A0A3B1AGL0"/>
<proteinExistence type="predicted"/>
<evidence type="ECO:0000256" key="3">
    <source>
        <dbReference type="ARBA" id="ARBA00023098"/>
    </source>
</evidence>
<name>A0A3B1AGL0_9ZZZZ</name>
<evidence type="ECO:0000256" key="4">
    <source>
        <dbReference type="SAM" id="MobiDB-lite"/>
    </source>
</evidence>
<dbReference type="InterPro" id="IPR050301">
    <property type="entry name" value="NTE"/>
</dbReference>
<dbReference type="EMBL" id="UOFT01000075">
    <property type="protein sequence ID" value="VAW99013.1"/>
    <property type="molecule type" value="Genomic_DNA"/>
</dbReference>
<feature type="compositionally biased region" description="Polar residues" evidence="4">
    <location>
        <begin position="1"/>
        <end position="21"/>
    </location>
</feature>
<evidence type="ECO:0000259" key="5">
    <source>
        <dbReference type="PROSITE" id="PS51635"/>
    </source>
</evidence>
<organism evidence="6">
    <name type="scientific">hydrothermal vent metagenome</name>
    <dbReference type="NCBI Taxonomy" id="652676"/>
    <lineage>
        <taxon>unclassified sequences</taxon>
        <taxon>metagenomes</taxon>
        <taxon>ecological metagenomes</taxon>
    </lineage>
</organism>
<keyword evidence="3" id="KW-0443">Lipid metabolism</keyword>
<protein>
    <submittedName>
        <fullName evidence="6">Patatin</fullName>
    </submittedName>
</protein>
<dbReference type="InterPro" id="IPR016035">
    <property type="entry name" value="Acyl_Trfase/lysoPLipase"/>
</dbReference>
<evidence type="ECO:0000313" key="6">
    <source>
        <dbReference type="EMBL" id="VAW99013.1"/>
    </source>
</evidence>
<dbReference type="PANTHER" id="PTHR14226:SF57">
    <property type="entry name" value="BLR7027 PROTEIN"/>
    <property type="match status" value="1"/>
</dbReference>
<dbReference type="GO" id="GO:0016042">
    <property type="term" value="P:lipid catabolic process"/>
    <property type="evidence" value="ECO:0007669"/>
    <property type="project" value="UniProtKB-KW"/>
</dbReference>
<keyword evidence="2" id="KW-0442">Lipid degradation</keyword>
<evidence type="ECO:0000256" key="2">
    <source>
        <dbReference type="ARBA" id="ARBA00022963"/>
    </source>
</evidence>
<dbReference type="InterPro" id="IPR002641">
    <property type="entry name" value="PNPLA_dom"/>
</dbReference>
<feature type="domain" description="PNPLA" evidence="5">
    <location>
        <begin position="26"/>
        <end position="239"/>
    </location>
</feature>
<dbReference type="PANTHER" id="PTHR14226">
    <property type="entry name" value="NEUROPATHY TARGET ESTERASE/SWISS CHEESE D.MELANOGASTER"/>
    <property type="match status" value="1"/>
</dbReference>